<evidence type="ECO:0000256" key="10">
    <source>
        <dbReference type="SAM" id="SignalP"/>
    </source>
</evidence>
<evidence type="ECO:0000256" key="9">
    <source>
        <dbReference type="SAM" id="MobiDB-lite"/>
    </source>
</evidence>
<evidence type="ECO:0000259" key="12">
    <source>
        <dbReference type="Pfam" id="PF17652"/>
    </source>
</evidence>
<feature type="signal peptide" evidence="10">
    <location>
        <begin position="1"/>
        <end position="21"/>
    </location>
</feature>
<dbReference type="EMBL" id="CP103416">
    <property type="protein sequence ID" value="UVW35369.1"/>
    <property type="molecule type" value="Genomic_DNA"/>
</dbReference>
<comment type="catalytic activity">
    <reaction evidence="1">
        <text>Hydrolysis of (1-&gt;3)-beta-D-glucosidic linkages in (1-&gt;3)-beta-D-glucans.</text>
        <dbReference type="EC" id="3.2.1.39"/>
    </reaction>
</comment>
<dbReference type="SUPFAM" id="SSF49785">
    <property type="entry name" value="Galactose-binding domain-like"/>
    <property type="match status" value="1"/>
</dbReference>
<keyword evidence="5" id="KW-0119">Carbohydrate metabolism</keyword>
<keyword evidence="14" id="KW-1185">Reference proteome</keyword>
<evidence type="ECO:0000256" key="8">
    <source>
        <dbReference type="ARBA" id="ARBA00023326"/>
    </source>
</evidence>
<dbReference type="PANTHER" id="PTHR31983:SF0">
    <property type="entry name" value="GLUCAN ENDO-1,3-BETA-D-GLUCOSIDASE 2"/>
    <property type="match status" value="1"/>
</dbReference>
<dbReference type="Gene3D" id="2.60.40.10">
    <property type="entry name" value="Immunoglobulins"/>
    <property type="match status" value="1"/>
</dbReference>
<evidence type="ECO:0000313" key="14">
    <source>
        <dbReference type="Proteomes" id="UP001059934"/>
    </source>
</evidence>
<gene>
    <name evidence="13" type="ORF">NYF23_01875</name>
</gene>
<proteinExistence type="inferred from homology"/>
<dbReference type="InterPro" id="IPR032179">
    <property type="entry name" value="Cry22Aa_Ig-like"/>
</dbReference>
<comment type="similarity">
    <text evidence="2">Belongs to the glycosyl hydrolase 81 family.</text>
</comment>
<dbReference type="Pfam" id="PF17652">
    <property type="entry name" value="Glyco_hydro81C"/>
    <property type="match status" value="1"/>
</dbReference>
<dbReference type="PANTHER" id="PTHR31983">
    <property type="entry name" value="ENDO-1,3(4)-BETA-GLUCANASE 1"/>
    <property type="match status" value="1"/>
</dbReference>
<keyword evidence="7" id="KW-0961">Cell wall biogenesis/degradation</keyword>
<dbReference type="GO" id="GO:0016787">
    <property type="term" value="F:hydrolase activity"/>
    <property type="evidence" value="ECO:0007669"/>
    <property type="project" value="UniProtKB-KW"/>
</dbReference>
<evidence type="ECO:0000256" key="2">
    <source>
        <dbReference type="ARBA" id="ARBA00010730"/>
    </source>
</evidence>
<feature type="region of interest" description="Disordered" evidence="9">
    <location>
        <begin position="24"/>
        <end position="49"/>
    </location>
</feature>
<dbReference type="InterPro" id="IPR013783">
    <property type="entry name" value="Ig-like_fold"/>
</dbReference>
<organism evidence="13 14">
    <name type="scientific">SAR92 clade bacterium H455</name>
    <dbReference type="NCBI Taxonomy" id="2974818"/>
    <lineage>
        <taxon>Bacteria</taxon>
        <taxon>Pseudomonadati</taxon>
        <taxon>Pseudomonadota</taxon>
        <taxon>Gammaproteobacteria</taxon>
        <taxon>Cellvibrionales</taxon>
        <taxon>Porticoccaceae</taxon>
        <taxon>SAR92 clade</taxon>
    </lineage>
</organism>
<dbReference type="EC" id="3.2.1.39" evidence="3"/>
<evidence type="ECO:0000256" key="1">
    <source>
        <dbReference type="ARBA" id="ARBA00000382"/>
    </source>
</evidence>
<sequence length="1141" mass="121301">MLYSTKFVSLAILLTSLTLQACGGGSGSSAPVTPPATPDSGASEPDTTKPVITLNGDASLSIEQGAVYTEANATAVDAVDGPVDVVISGTVGADAGVYTLTYTAVDAAGNTESTTRTVTVTAVEAEPEPTSDDTFILNDGVVDAIWGGDTQLSFFDGNLGYSDADANCTGTNCDSVDWAVVTDPDRGDVLQVSYTDNAGHAGLVVGPTAAVDLSDYAAGSLSFDIKLVNAANALAGGFFLKVESGGANSGELQVPGIVASSDWQTIDFPVSSLTASGALNLSAVTAPMVFFPAAANGPSLVYQIDNVRFNGIASGATPPTGGGGGIEGPTEYSLISYGAGTIGDTLYTSSHRCKDDFGYWVENAGVISNQYDIQIQGCNQGSGIPTGIVTKLYPNLVGPAAEKPTQTHKWWGSVSFLGEMTVGDAADAAYITPDPIIARVTDKGVRLAGIPSGSRIDGENNFYYPIPDHAAEVFDGIAIGNSDYANLEAYAKDHSAGSVTVLWKSGDTEVMEATFVHGSPYVYFKAYSGNLEIRTLSPNGGEKGTFGAGDNQLGVWTNVSSNINNFLIVGEGATTFSDTTQKVIEVSNSAKEMTLVYLPHLSAGTASSSMINLFASKARNTVASVDIDYQVNDSTNEVTVTHSYLDGQGNSVDTIAGMHPLHWKNTTQTTTNFKIRSARGTVKFAEVNQFSYQIPYVGVLPTFPVIADSLDQVTLKGLVTDFVSKGSGTWNLSSVGVEETDTYWSGKNYGKAAELAAIARSLEMQSEADQLINWLKAELADWFTAETDGTLNTTKYFVYDDDWNTLLGFDESFGSQSRLADHHFHYGYFVRAAAEICRVDLAWCGDDQYGPMIELLIRDYAADKDDPLFPHMRNFDPANGFSWADGKINFTRGNNNESTSEAATAYGAIILYGLTTGNTELTKRGMYLHASTGAAYWEYWNNIDGYNNVSAEADNFPAGYNRITTSIIWGDGAVFSTWFSGAFAHILGIQGLPSNPLILHVGLHADYMSDYVALGLSESTNDKPSGLIDDQWRDLWWNLWAMVDGDAAIADYNSVSSYDPEAGESKAHTYHWIHTFAALGQLQTGTGDLTSDYPAALAFDKAGVRTYVVYNFSAQEKVVSFSDGKQVTATANGFTLVTANL</sequence>
<name>A0ABY5TT80_9GAMM</name>
<dbReference type="Proteomes" id="UP001059934">
    <property type="component" value="Chromosome"/>
</dbReference>
<keyword evidence="8" id="KW-0624">Polysaccharide degradation</keyword>
<reference evidence="13" key="1">
    <citation type="submission" date="2022-08" db="EMBL/GenBank/DDBJ databases">
        <title>Catabolic pathway analysis in culturable SAR92 clade bacteria reveals their overlooked roles in DMSP degradation in coastal seas.</title>
        <authorList>
            <person name="He X."/>
            <person name="Zhang X."/>
            <person name="Zhang Y."/>
        </authorList>
    </citation>
    <scope>NUCLEOTIDE SEQUENCE</scope>
    <source>
        <strain evidence="13">H455</strain>
    </source>
</reference>
<keyword evidence="6" id="KW-0326">Glycosidase</keyword>
<evidence type="ECO:0000256" key="3">
    <source>
        <dbReference type="ARBA" id="ARBA00012780"/>
    </source>
</evidence>
<keyword evidence="10" id="KW-0732">Signal</keyword>
<evidence type="ECO:0000256" key="5">
    <source>
        <dbReference type="ARBA" id="ARBA00023277"/>
    </source>
</evidence>
<feature type="domain" description="Glycosyl hydrolase family 81 C-terminal" evidence="12">
    <location>
        <begin position="739"/>
        <end position="1054"/>
    </location>
</feature>
<evidence type="ECO:0000256" key="4">
    <source>
        <dbReference type="ARBA" id="ARBA00022801"/>
    </source>
</evidence>
<dbReference type="InterPro" id="IPR008979">
    <property type="entry name" value="Galactose-bd-like_sf"/>
</dbReference>
<dbReference type="Pfam" id="PF16403">
    <property type="entry name" value="Bact_surface_Ig-like"/>
    <property type="match status" value="1"/>
</dbReference>
<dbReference type="Gene3D" id="2.70.98.30">
    <property type="entry name" value="Golgi alpha-mannosidase II, domain 4"/>
    <property type="match status" value="1"/>
</dbReference>
<evidence type="ECO:0000256" key="6">
    <source>
        <dbReference type="ARBA" id="ARBA00023295"/>
    </source>
</evidence>
<feature type="chain" id="PRO_5046250523" description="glucan endo-1,3-beta-D-glucosidase" evidence="10">
    <location>
        <begin position="22"/>
        <end position="1141"/>
    </location>
</feature>
<evidence type="ECO:0000313" key="13">
    <source>
        <dbReference type="EMBL" id="UVW35369.1"/>
    </source>
</evidence>
<keyword evidence="4 13" id="KW-0378">Hydrolase</keyword>
<evidence type="ECO:0000259" key="11">
    <source>
        <dbReference type="Pfam" id="PF16403"/>
    </source>
</evidence>
<dbReference type="InterPro" id="IPR040720">
    <property type="entry name" value="GH81_C"/>
</dbReference>
<feature type="domain" description="Pesticidal crystal protein Cry22Aa Ig-like" evidence="11">
    <location>
        <begin position="52"/>
        <end position="120"/>
    </location>
</feature>
<evidence type="ECO:0000256" key="7">
    <source>
        <dbReference type="ARBA" id="ARBA00023316"/>
    </source>
</evidence>
<dbReference type="InterPro" id="IPR005200">
    <property type="entry name" value="Endo-beta-glucanase"/>
</dbReference>
<protein>
    <recommendedName>
        <fullName evidence="3">glucan endo-1,3-beta-D-glucosidase</fullName>
        <ecNumber evidence="3">3.2.1.39</ecNumber>
    </recommendedName>
</protein>
<accession>A0ABY5TT80</accession>